<evidence type="ECO:0000259" key="1">
    <source>
        <dbReference type="Pfam" id="PF03599"/>
    </source>
</evidence>
<feature type="domain" description="CO dehydrogenase/acetyl-CoA synthase delta subunit TIM barrel" evidence="1">
    <location>
        <begin position="1"/>
        <end position="123"/>
    </location>
</feature>
<dbReference type="Gene3D" id="3.20.20.20">
    <property type="entry name" value="Dihydropteroate synthase-like"/>
    <property type="match status" value="1"/>
</dbReference>
<dbReference type="PANTHER" id="PTHR36214">
    <property type="match status" value="1"/>
</dbReference>
<dbReference type="EMBL" id="BARW01004936">
    <property type="protein sequence ID" value="GAI68173.1"/>
    <property type="molecule type" value="Genomic_DNA"/>
</dbReference>
<dbReference type="Pfam" id="PF03599">
    <property type="entry name" value="CdhD"/>
    <property type="match status" value="1"/>
</dbReference>
<proteinExistence type="predicted"/>
<dbReference type="AlphaFoldDB" id="X1QIV5"/>
<name>X1QIV5_9ZZZZ</name>
<dbReference type="InterPro" id="IPR011005">
    <property type="entry name" value="Dihydropteroate_synth-like_sf"/>
</dbReference>
<dbReference type="PANTHER" id="PTHR36214:SF3">
    <property type="entry name" value="ACETYL-COA DECARBONYLASE_SYNTHASE COMPLEX SUBUNIT GAMMA"/>
    <property type="match status" value="1"/>
</dbReference>
<feature type="non-terminal residue" evidence="2">
    <location>
        <position position="1"/>
    </location>
</feature>
<protein>
    <recommendedName>
        <fullName evidence="1">CO dehydrogenase/acetyl-CoA synthase delta subunit TIM barrel domain-containing protein</fullName>
    </recommendedName>
</protein>
<reference evidence="2" key="1">
    <citation type="journal article" date="2014" name="Front. Microbiol.">
        <title>High frequency of phylogenetically diverse reductive dehalogenase-homologous genes in deep subseafloor sedimentary metagenomes.</title>
        <authorList>
            <person name="Kawai M."/>
            <person name="Futagami T."/>
            <person name="Toyoda A."/>
            <person name="Takaki Y."/>
            <person name="Nishi S."/>
            <person name="Hori S."/>
            <person name="Arai W."/>
            <person name="Tsubouchi T."/>
            <person name="Morono Y."/>
            <person name="Uchiyama I."/>
            <person name="Ito T."/>
            <person name="Fujiyama A."/>
            <person name="Inagaki F."/>
            <person name="Takami H."/>
        </authorList>
    </citation>
    <scope>NUCLEOTIDE SEQUENCE</scope>
    <source>
        <strain evidence="2">Expedition CK06-06</strain>
    </source>
</reference>
<gene>
    <name evidence="2" type="ORF">S12H4_11142</name>
</gene>
<accession>X1QIV5</accession>
<evidence type="ECO:0000313" key="2">
    <source>
        <dbReference type="EMBL" id="GAI68173.1"/>
    </source>
</evidence>
<comment type="caution">
    <text evidence="2">The sequence shown here is derived from an EMBL/GenBank/DDBJ whole genome shotgun (WGS) entry which is preliminary data.</text>
</comment>
<dbReference type="InterPro" id="IPR016041">
    <property type="entry name" value="Ac-CoA_synth_d_su_TIM-brl"/>
</dbReference>
<dbReference type="InterPro" id="IPR051069">
    <property type="entry name" value="ACDS_complex_subunit"/>
</dbReference>
<organism evidence="2">
    <name type="scientific">marine sediment metagenome</name>
    <dbReference type="NCBI Taxonomy" id="412755"/>
    <lineage>
        <taxon>unclassified sequences</taxon>
        <taxon>metagenomes</taxon>
        <taxon>ecological metagenomes</taxon>
    </lineage>
</organism>
<sequence length="166" mass="18117">RKPLLYAATKENLAAVAELAKSSSCPVAVKASGLEELSQLTAELSESGVKDIVIDSGSRTVHQAFEDQIIIRSAALNKKFRPLGFPTICFLAEMTDDPMKEAVIAAMFVAKYGGIIVLSDFRAQLPQPIIKTLSSPFNMLKISLKGFWIVACITTFPLHTSSQEWE</sequence>